<accession>A0AAP9KX02</accession>
<dbReference type="Pfam" id="PF09250">
    <property type="entry name" value="Prim-Pol"/>
    <property type="match status" value="1"/>
</dbReference>
<dbReference type="SMART" id="SM00942">
    <property type="entry name" value="PriCT_1"/>
    <property type="match status" value="1"/>
</dbReference>
<dbReference type="InterPro" id="IPR014820">
    <property type="entry name" value="PriCT_1"/>
</dbReference>
<gene>
    <name evidence="3" type="ORF">LCAKO_3176</name>
</gene>
<proteinExistence type="predicted"/>
<dbReference type="RefSeq" id="WP_156657020.1">
    <property type="nucleotide sequence ID" value="NZ_CP022954.1"/>
</dbReference>
<dbReference type="InterPro" id="IPR015330">
    <property type="entry name" value="DNA_primase/pol_bifunc_N"/>
</dbReference>
<dbReference type="Pfam" id="PF08708">
    <property type="entry name" value="PriCT_1"/>
    <property type="match status" value="1"/>
</dbReference>
<feature type="domain" description="DNA primase/polymerase bifunctional N-terminal" evidence="2">
    <location>
        <begin position="8"/>
        <end position="172"/>
    </location>
</feature>
<dbReference type="EMBL" id="CP022954">
    <property type="protein sequence ID" value="QGV19663.1"/>
    <property type="molecule type" value="Genomic_DNA"/>
</dbReference>
<dbReference type="SMART" id="SM00943">
    <property type="entry name" value="Prim-Pol"/>
    <property type="match status" value="1"/>
</dbReference>
<dbReference type="Proteomes" id="UP000423274">
    <property type="component" value="Chromosome"/>
</dbReference>
<protein>
    <submittedName>
        <fullName evidence="3">Phage replication protein</fullName>
    </submittedName>
</protein>
<dbReference type="SUPFAM" id="SSF56747">
    <property type="entry name" value="Prim-pol domain"/>
    <property type="match status" value="1"/>
</dbReference>
<dbReference type="AlphaFoldDB" id="A0AAP9KX02"/>
<evidence type="ECO:0000313" key="3">
    <source>
        <dbReference type="EMBL" id="QGV19663.1"/>
    </source>
</evidence>
<feature type="domain" description="Primase C-terminal 1" evidence="1">
    <location>
        <begin position="207"/>
        <end position="271"/>
    </location>
</feature>
<evidence type="ECO:0000259" key="2">
    <source>
        <dbReference type="SMART" id="SM00943"/>
    </source>
</evidence>
<organism evidence="3 4">
    <name type="scientific">Lacticaseibacillus paracasei subsp. paracasei</name>
    <dbReference type="NCBI Taxonomy" id="47714"/>
    <lineage>
        <taxon>Bacteria</taxon>
        <taxon>Bacillati</taxon>
        <taxon>Bacillota</taxon>
        <taxon>Bacilli</taxon>
        <taxon>Lactobacillales</taxon>
        <taxon>Lactobacillaceae</taxon>
        <taxon>Lacticaseibacillus</taxon>
    </lineage>
</organism>
<name>A0AAP9KX02_LACPA</name>
<evidence type="ECO:0000313" key="4">
    <source>
        <dbReference type="Proteomes" id="UP000423274"/>
    </source>
</evidence>
<sequence>MNRYEQSALNYAKSGFEVFPLTPNSKTPLKGTHGSIDATTDTQQIKTWWHDHPTANLGVTTRSFFVLDVDVNHADGQDGRKSLEVLQNSKGKLPPTHIVLTANGGEHWYYQKPQGMTLPQKIAFLKGVDIKAHPNNYVLVPPSQIAHPDGHIGVYKTKPGSPSQIAMAPTWLTDFILAYNHASKPTQQPSNGVVKRYRTETTERLESIAKGFLTGQRNDGVARLTGYLLAHAVDVELVLKLIQYANSNSPEPLPDAEVERTFMSIAKRELGVK</sequence>
<evidence type="ECO:0000259" key="1">
    <source>
        <dbReference type="SMART" id="SM00942"/>
    </source>
</evidence>
<reference evidence="3 4" key="1">
    <citation type="submission" date="2017-08" db="EMBL/GenBank/DDBJ databases">
        <title>Genome sequence, comparative genomics and functional analysis of the highly adhesive Lactobacillus paracasei Kobulty strain.</title>
        <authorList>
            <person name="Koryszewska-Baginska A."/>
            <person name="Grynberg M."/>
            <person name="Aleksandrzak-Piekarczyk T."/>
        </authorList>
    </citation>
    <scope>NUCLEOTIDE SEQUENCE [LARGE SCALE GENOMIC DNA]</scope>
    <source>
        <strain evidence="3 4">IBB3423</strain>
    </source>
</reference>
<dbReference type="CDD" id="cd04859">
    <property type="entry name" value="Prim_Pol"/>
    <property type="match status" value="1"/>
</dbReference>